<feature type="region of interest" description="Disordered" evidence="1">
    <location>
        <begin position="105"/>
        <end position="158"/>
    </location>
</feature>
<evidence type="ECO:0000313" key="2">
    <source>
        <dbReference type="EMBL" id="VDI36851.1"/>
    </source>
</evidence>
<dbReference type="InterPro" id="IPR039471">
    <property type="entry name" value="CXorf65-like"/>
</dbReference>
<feature type="compositionally biased region" description="Low complexity" evidence="1">
    <location>
        <begin position="137"/>
        <end position="150"/>
    </location>
</feature>
<dbReference type="AlphaFoldDB" id="A0A8B6ELV1"/>
<dbReference type="Proteomes" id="UP000596742">
    <property type="component" value="Unassembled WGS sequence"/>
</dbReference>
<evidence type="ECO:0000313" key="3">
    <source>
        <dbReference type="Proteomes" id="UP000596742"/>
    </source>
</evidence>
<gene>
    <name evidence="2" type="ORF">MGAL_10B054799</name>
</gene>
<reference evidence="2" key="1">
    <citation type="submission" date="2018-11" db="EMBL/GenBank/DDBJ databases">
        <authorList>
            <person name="Alioto T."/>
            <person name="Alioto T."/>
        </authorList>
    </citation>
    <scope>NUCLEOTIDE SEQUENCE</scope>
</reference>
<accession>A0A8B6ELV1</accession>
<protein>
    <submittedName>
        <fullName evidence="2">Uncharacterized protein</fullName>
    </submittedName>
</protein>
<dbReference type="OrthoDB" id="2109241at2759"/>
<dbReference type="Pfam" id="PF15874">
    <property type="entry name" value="Il2rg"/>
    <property type="match status" value="1"/>
</dbReference>
<name>A0A8B6ELV1_MYTGA</name>
<organism evidence="2 3">
    <name type="scientific">Mytilus galloprovincialis</name>
    <name type="common">Mediterranean mussel</name>
    <dbReference type="NCBI Taxonomy" id="29158"/>
    <lineage>
        <taxon>Eukaryota</taxon>
        <taxon>Metazoa</taxon>
        <taxon>Spiralia</taxon>
        <taxon>Lophotrochozoa</taxon>
        <taxon>Mollusca</taxon>
        <taxon>Bivalvia</taxon>
        <taxon>Autobranchia</taxon>
        <taxon>Pteriomorphia</taxon>
        <taxon>Mytilida</taxon>
        <taxon>Mytiloidea</taxon>
        <taxon>Mytilidae</taxon>
        <taxon>Mytilinae</taxon>
        <taxon>Mytilus</taxon>
    </lineage>
</organism>
<keyword evidence="3" id="KW-1185">Reference proteome</keyword>
<proteinExistence type="predicted"/>
<dbReference type="EMBL" id="UYJE01005365">
    <property type="protein sequence ID" value="VDI36851.1"/>
    <property type="molecule type" value="Genomic_DNA"/>
</dbReference>
<comment type="caution">
    <text evidence="2">The sequence shown here is derived from an EMBL/GenBank/DDBJ whole genome shotgun (WGS) entry which is preliminary data.</text>
</comment>
<dbReference type="PANTHER" id="PTHR33887">
    <property type="entry name" value="PB1 DOMAIN-CONTAINING PROTEIN"/>
    <property type="match status" value="1"/>
</dbReference>
<evidence type="ECO:0000256" key="1">
    <source>
        <dbReference type="SAM" id="MobiDB-lite"/>
    </source>
</evidence>
<sequence length="158" mass="18303">MYITVEYGDNQSLIVNPDCPTKIFTEYIHKKCNLPKDTMIDLTDENATQFDLFAKDPFESVFLLFKVRHTYLVCTVELYDDMSLKKITPILNDWEKKYPSLERKLRHRDKKAKQAEEEQVRIGSGGRRQSTIRPISSKKSGVSGKKSVNAGKKKKEKK</sequence>
<dbReference type="PANTHER" id="PTHR33887:SF4">
    <property type="entry name" value="AB2-183"/>
    <property type="match status" value="1"/>
</dbReference>